<dbReference type="GO" id="GO:0006274">
    <property type="term" value="P:DNA replication termination"/>
    <property type="evidence" value="ECO:0007669"/>
    <property type="project" value="TreeGrafter"/>
</dbReference>
<evidence type="ECO:0000313" key="3">
    <source>
        <dbReference type="EMBL" id="SCZ95353.1"/>
    </source>
</evidence>
<sequence>MGADGGSFAKRDDLIKTKKATVHADQHELQRLLWHTCALSKEPLRQPVVSCALGKLYNKEALISHLLDPASGSDGHAVASHIRSLKDVTTLKLTANPALGPSSSPSSDEAAPVNALDAVKFIAPFVCPISLREMNGSTKFVYRRPGGYVVSEASLKELSKAGAEATLLADVGTSSSTDTSSSQWIVINPRADELEAAKVAWEAERGCAKDAKRKLRTSKRKAGDDIGPLHPNKTKPPGRTVRMATVGPAIKAGSSVPLLSSSLAAKLAAEKTTLSPAIASLYVDPTADPNHDKDGRSTWMTRGAFTRYAG</sequence>
<keyword evidence="4" id="KW-1185">Reference proteome</keyword>
<gene>
    <name evidence="3" type="ORF">BZ3500_MVSOF-1268-A1-R1_CHR11-2G03454</name>
</gene>
<dbReference type="AlphaFoldDB" id="A0A2X0LCF4"/>
<dbReference type="CDD" id="cd16653">
    <property type="entry name" value="RING-like_Rtf2"/>
    <property type="match status" value="1"/>
</dbReference>
<dbReference type="GO" id="GO:0005634">
    <property type="term" value="C:nucleus"/>
    <property type="evidence" value="ECO:0007669"/>
    <property type="project" value="TreeGrafter"/>
</dbReference>
<proteinExistence type="inferred from homology"/>
<feature type="region of interest" description="Disordered" evidence="2">
    <location>
        <begin position="211"/>
        <end position="240"/>
    </location>
</feature>
<dbReference type="OrthoDB" id="247013at2759"/>
<dbReference type="InterPro" id="IPR006735">
    <property type="entry name" value="Rtf2"/>
</dbReference>
<evidence type="ECO:0000256" key="1">
    <source>
        <dbReference type="ARBA" id="ARBA00009885"/>
    </source>
</evidence>
<evidence type="ECO:0000256" key="2">
    <source>
        <dbReference type="SAM" id="MobiDB-lite"/>
    </source>
</evidence>
<dbReference type="Pfam" id="PF04641">
    <property type="entry name" value="Rtf2"/>
    <property type="match status" value="1"/>
</dbReference>
<evidence type="ECO:0000313" key="4">
    <source>
        <dbReference type="Proteomes" id="UP000249723"/>
    </source>
</evidence>
<dbReference type="InterPro" id="IPR027799">
    <property type="entry name" value="Rtf2_RING-finger"/>
</dbReference>
<organism evidence="3 4">
    <name type="scientific">Microbotryum saponariae</name>
    <dbReference type="NCBI Taxonomy" id="289078"/>
    <lineage>
        <taxon>Eukaryota</taxon>
        <taxon>Fungi</taxon>
        <taxon>Dikarya</taxon>
        <taxon>Basidiomycota</taxon>
        <taxon>Pucciniomycotina</taxon>
        <taxon>Microbotryomycetes</taxon>
        <taxon>Microbotryales</taxon>
        <taxon>Microbotryaceae</taxon>
        <taxon>Microbotryum</taxon>
    </lineage>
</organism>
<feature type="compositionally biased region" description="Basic residues" evidence="2">
    <location>
        <begin position="211"/>
        <end position="220"/>
    </location>
</feature>
<dbReference type="EMBL" id="FMWP01000061">
    <property type="protein sequence ID" value="SCZ95353.1"/>
    <property type="molecule type" value="Genomic_DNA"/>
</dbReference>
<comment type="similarity">
    <text evidence="1">Belongs to the rtf2 family.</text>
</comment>
<reference evidence="4" key="1">
    <citation type="submission" date="2016-10" db="EMBL/GenBank/DDBJ databases">
        <authorList>
            <person name="Jeantristanb JTB J.-T."/>
            <person name="Ricardo R."/>
        </authorList>
    </citation>
    <scope>NUCLEOTIDE SEQUENCE [LARGE SCALE GENOMIC DNA]</scope>
</reference>
<dbReference type="Proteomes" id="UP000249723">
    <property type="component" value="Unassembled WGS sequence"/>
</dbReference>
<name>A0A2X0LCF4_9BASI</name>
<dbReference type="PANTHER" id="PTHR12775">
    <property type="entry name" value="PROTEIN C20ORF43 HOMOLOG"/>
    <property type="match status" value="1"/>
</dbReference>
<protein>
    <submittedName>
        <fullName evidence="3">BZ3500_MvSof-1268-A1-R1_Chr11-2g03454 protein</fullName>
    </submittedName>
</protein>
<dbReference type="STRING" id="289078.A0A2X0LCF4"/>
<accession>A0A2X0LCF4</accession>
<dbReference type="PANTHER" id="PTHR12775:SF0">
    <property type="entry name" value="REPLICATION TERMINATION FACTOR 2"/>
    <property type="match status" value="1"/>
</dbReference>